<dbReference type="Proteomes" id="UP000324222">
    <property type="component" value="Unassembled WGS sequence"/>
</dbReference>
<dbReference type="AlphaFoldDB" id="A0A5B7FPX9"/>
<reference evidence="2 3" key="1">
    <citation type="submission" date="2019-05" db="EMBL/GenBank/DDBJ databases">
        <title>Another draft genome of Portunus trituberculatus and its Hox gene families provides insights of decapod evolution.</title>
        <authorList>
            <person name="Jeong J.-H."/>
            <person name="Song I."/>
            <person name="Kim S."/>
            <person name="Choi T."/>
            <person name="Kim D."/>
            <person name="Ryu S."/>
            <person name="Kim W."/>
        </authorList>
    </citation>
    <scope>NUCLEOTIDE SEQUENCE [LARGE SCALE GENOMIC DNA]</scope>
    <source>
        <tissue evidence="2">Muscle</tissue>
    </source>
</reference>
<evidence type="ECO:0000256" key="1">
    <source>
        <dbReference type="SAM" id="MobiDB-lite"/>
    </source>
</evidence>
<accession>A0A5B7FPX9</accession>
<keyword evidence="3" id="KW-1185">Reference proteome</keyword>
<organism evidence="2 3">
    <name type="scientific">Portunus trituberculatus</name>
    <name type="common">Swimming crab</name>
    <name type="synonym">Neptunus trituberculatus</name>
    <dbReference type="NCBI Taxonomy" id="210409"/>
    <lineage>
        <taxon>Eukaryota</taxon>
        <taxon>Metazoa</taxon>
        <taxon>Ecdysozoa</taxon>
        <taxon>Arthropoda</taxon>
        <taxon>Crustacea</taxon>
        <taxon>Multicrustacea</taxon>
        <taxon>Malacostraca</taxon>
        <taxon>Eumalacostraca</taxon>
        <taxon>Eucarida</taxon>
        <taxon>Decapoda</taxon>
        <taxon>Pleocyemata</taxon>
        <taxon>Brachyura</taxon>
        <taxon>Eubrachyura</taxon>
        <taxon>Portunoidea</taxon>
        <taxon>Portunidae</taxon>
        <taxon>Portuninae</taxon>
        <taxon>Portunus</taxon>
    </lineage>
</organism>
<gene>
    <name evidence="2" type="ORF">E2C01_041062</name>
</gene>
<proteinExistence type="predicted"/>
<dbReference type="EMBL" id="VSRR010007670">
    <property type="protein sequence ID" value="MPC47319.1"/>
    <property type="molecule type" value="Genomic_DNA"/>
</dbReference>
<feature type="region of interest" description="Disordered" evidence="1">
    <location>
        <begin position="1"/>
        <end position="25"/>
    </location>
</feature>
<comment type="caution">
    <text evidence="2">The sequence shown here is derived from an EMBL/GenBank/DDBJ whole genome shotgun (WGS) entry which is preliminary data.</text>
</comment>
<evidence type="ECO:0000313" key="3">
    <source>
        <dbReference type="Proteomes" id="UP000324222"/>
    </source>
</evidence>
<name>A0A5B7FPX9_PORTR</name>
<protein>
    <submittedName>
        <fullName evidence="2">Uncharacterized protein</fullName>
    </submittedName>
</protein>
<evidence type="ECO:0000313" key="2">
    <source>
        <dbReference type="EMBL" id="MPC47319.1"/>
    </source>
</evidence>
<sequence>MSVVSAHIRKDNKRPQRSASGCREVPLRASPGGALSLCPTARDSKFLISIMTGNTLTVTEVVNIFINKKQKIVDH</sequence>